<keyword evidence="14" id="KW-1185">Reference proteome</keyword>
<organism evidence="13 14">
    <name type="scientific">Vitrella brassicaformis (strain CCMP3155)</name>
    <dbReference type="NCBI Taxonomy" id="1169540"/>
    <lineage>
        <taxon>Eukaryota</taxon>
        <taxon>Sar</taxon>
        <taxon>Alveolata</taxon>
        <taxon>Colpodellida</taxon>
        <taxon>Vitrellaceae</taxon>
        <taxon>Vitrella</taxon>
    </lineage>
</organism>
<dbReference type="HAMAP" id="MF_00041">
    <property type="entry name" value="Cys_tRNA_synth"/>
    <property type="match status" value="1"/>
</dbReference>
<evidence type="ECO:0000259" key="12">
    <source>
        <dbReference type="Pfam" id="PF01406"/>
    </source>
</evidence>
<dbReference type="PhylomeDB" id="A0A0G4FYG6"/>
<gene>
    <name evidence="13" type="ORF">Vbra_21787</name>
</gene>
<protein>
    <recommendedName>
        <fullName evidence="2">cysteine--tRNA ligase</fullName>
        <ecNumber evidence="2">6.1.1.16</ecNumber>
    </recommendedName>
    <alternativeName>
        <fullName evidence="10">Cysteinyl-tRNA synthetase</fullName>
    </alternativeName>
</protein>
<dbReference type="SUPFAM" id="SSF52374">
    <property type="entry name" value="Nucleotidylyl transferase"/>
    <property type="match status" value="1"/>
</dbReference>
<dbReference type="Proteomes" id="UP000041254">
    <property type="component" value="Unassembled WGS sequence"/>
</dbReference>
<keyword evidence="8" id="KW-0648">Protein biosynthesis</keyword>
<keyword evidence="7" id="KW-0067">ATP-binding</keyword>
<evidence type="ECO:0000256" key="4">
    <source>
        <dbReference type="ARBA" id="ARBA00022723"/>
    </source>
</evidence>
<keyword evidence="5" id="KW-0547">Nucleotide-binding</keyword>
<dbReference type="GO" id="GO:0005524">
    <property type="term" value="F:ATP binding"/>
    <property type="evidence" value="ECO:0007669"/>
    <property type="project" value="UniProtKB-KW"/>
</dbReference>
<dbReference type="NCBIfam" id="TIGR00435">
    <property type="entry name" value="cysS"/>
    <property type="match status" value="1"/>
</dbReference>
<dbReference type="FunCoup" id="A0A0G4FYG6">
    <property type="interactions" value="544"/>
</dbReference>
<dbReference type="InParanoid" id="A0A0G4FYG6"/>
<dbReference type="InterPro" id="IPR014729">
    <property type="entry name" value="Rossmann-like_a/b/a_fold"/>
</dbReference>
<evidence type="ECO:0000256" key="5">
    <source>
        <dbReference type="ARBA" id="ARBA00022741"/>
    </source>
</evidence>
<dbReference type="GO" id="GO:0005737">
    <property type="term" value="C:cytoplasm"/>
    <property type="evidence" value="ECO:0007669"/>
    <property type="project" value="TreeGrafter"/>
</dbReference>
<evidence type="ECO:0000256" key="2">
    <source>
        <dbReference type="ARBA" id="ARBA00012832"/>
    </source>
</evidence>
<comment type="cofactor">
    <cofactor evidence="1">
        <name>Zn(2+)</name>
        <dbReference type="ChEBI" id="CHEBI:29105"/>
    </cofactor>
</comment>
<feature type="region of interest" description="Disordered" evidence="11">
    <location>
        <begin position="1"/>
        <end position="23"/>
    </location>
</feature>
<sequence>MGDAPAASAASAERSRLPPWNPPSREGKFVTGLHMSNSLTGQKTEFIPHSGRTVKWYGCGPTVYDAAHLGHARTYVGFDILRRIMGEYFGYDVKMVMNITDIDDKIIKRSQEGGGDFRELARHWEAEFWSDMAALNVMAPDVITRVSEYVDEVVGFIQKIIDNKYAYESSGSVYFDVAAFKSSGQHVYGRMEPWSINDQNRVLEGEGELGFVSHKRNPFDFALWKKAKPGEPSWPSPWGEGRPGWHIECSAMASEILGFPIDIHSGGIDLRFPHHDNELAQSEACFDKPQWVNYFLHTGHLNINHQKMSKSLKNFTTIKQALDDPLIRPRHIRILCLINSEMNFTPGVEGMRQAIDIDTKFMKFFGFVNNFMRKTSLKDEQKWRPQEQKLADAIDQRINDVHMALCDNFNTPQAMLALQSIMSEVNTYINETSEGHIRIPLVQKAATFAFKMMKVFGVVVGDVEELNYDGGEAADDQKAIEPIVDCLANFRRHTRLSAQKILKAASSAHNGVPPPAAAAAAGVSDTDGSVKDLAKGILCQCDSLRDEELPNLGIQLEDRPDGYIWNKVSKEQLLAERQRKQEEEDQKRKQKEEAARQLAQQRAKKEAEARVPTEQYYSTFKADEFSEFDGEGLPTLDAKGEPVSKSQRDKMRKFLVKHKKAHEEWLKSSGGGGGAASAAAAASANGNAPGPASSASAGS</sequence>
<feature type="compositionally biased region" description="Low complexity" evidence="11">
    <location>
        <begin position="1"/>
        <end position="12"/>
    </location>
</feature>
<dbReference type="InterPro" id="IPR032678">
    <property type="entry name" value="tRNA-synt_1_cat_dom"/>
</dbReference>
<feature type="domain" description="tRNA synthetases class I catalytic" evidence="12">
    <location>
        <begin position="48"/>
        <end position="336"/>
    </location>
</feature>
<dbReference type="GO" id="GO:0006423">
    <property type="term" value="P:cysteinyl-tRNA aminoacylation"/>
    <property type="evidence" value="ECO:0007669"/>
    <property type="project" value="InterPro"/>
</dbReference>
<keyword evidence="6" id="KW-0862">Zinc</keyword>
<dbReference type="InterPro" id="IPR024909">
    <property type="entry name" value="Cys-tRNA/MSH_ligase"/>
</dbReference>
<dbReference type="VEuPathDB" id="CryptoDB:Vbra_21787"/>
<dbReference type="EMBL" id="CDMY01000521">
    <property type="protein sequence ID" value="CEM20223.1"/>
    <property type="molecule type" value="Genomic_DNA"/>
</dbReference>
<dbReference type="PANTHER" id="PTHR10890">
    <property type="entry name" value="CYSTEINYL-TRNA SYNTHETASE"/>
    <property type="match status" value="1"/>
</dbReference>
<feature type="compositionally biased region" description="Low complexity" evidence="11">
    <location>
        <begin position="676"/>
        <end position="699"/>
    </location>
</feature>
<feature type="compositionally biased region" description="Basic and acidic residues" evidence="11">
    <location>
        <begin position="638"/>
        <end position="649"/>
    </location>
</feature>
<dbReference type="STRING" id="1169540.A0A0G4FYG6"/>
<dbReference type="PANTHER" id="PTHR10890:SF3">
    <property type="entry name" value="CYSTEINE--TRNA LIGASE, CYTOPLASMIC"/>
    <property type="match status" value="1"/>
</dbReference>
<dbReference type="FunFam" id="3.40.50.620:FF:000027">
    <property type="entry name" value="Cysteine--tRNA ligase, cytoplasmic"/>
    <property type="match status" value="1"/>
</dbReference>
<evidence type="ECO:0000313" key="14">
    <source>
        <dbReference type="Proteomes" id="UP000041254"/>
    </source>
</evidence>
<keyword evidence="3" id="KW-0436">Ligase</keyword>
<evidence type="ECO:0000256" key="9">
    <source>
        <dbReference type="ARBA" id="ARBA00023146"/>
    </source>
</evidence>
<keyword evidence="4" id="KW-0479">Metal-binding</keyword>
<dbReference type="CDD" id="cd00672">
    <property type="entry name" value="CysRS_core"/>
    <property type="match status" value="1"/>
</dbReference>
<dbReference type="CDD" id="cd22249">
    <property type="entry name" value="UDM1_RNF168_RNF169-like"/>
    <property type="match status" value="1"/>
</dbReference>
<feature type="region of interest" description="Disordered" evidence="11">
    <location>
        <begin position="628"/>
        <end position="699"/>
    </location>
</feature>
<dbReference type="OMA" id="FHNDMKS"/>
<feature type="compositionally biased region" description="Basic residues" evidence="11">
    <location>
        <begin position="650"/>
        <end position="660"/>
    </location>
</feature>
<evidence type="ECO:0000256" key="1">
    <source>
        <dbReference type="ARBA" id="ARBA00001947"/>
    </source>
</evidence>
<accession>A0A0G4FYG6</accession>
<evidence type="ECO:0000256" key="3">
    <source>
        <dbReference type="ARBA" id="ARBA00022598"/>
    </source>
</evidence>
<dbReference type="AlphaFoldDB" id="A0A0G4FYG6"/>
<evidence type="ECO:0000313" key="13">
    <source>
        <dbReference type="EMBL" id="CEM20223.1"/>
    </source>
</evidence>
<dbReference type="PRINTS" id="PR00983">
    <property type="entry name" value="TRNASYNTHCYS"/>
</dbReference>
<keyword evidence="9" id="KW-0030">Aminoacyl-tRNA synthetase</keyword>
<dbReference type="GO" id="GO:0046872">
    <property type="term" value="F:metal ion binding"/>
    <property type="evidence" value="ECO:0007669"/>
    <property type="project" value="UniProtKB-KW"/>
</dbReference>
<dbReference type="OrthoDB" id="438179at2759"/>
<name>A0A0G4FYG6_VITBC</name>
<feature type="region of interest" description="Disordered" evidence="11">
    <location>
        <begin position="577"/>
        <end position="611"/>
    </location>
</feature>
<dbReference type="Gene3D" id="3.40.50.620">
    <property type="entry name" value="HUPs"/>
    <property type="match status" value="1"/>
</dbReference>
<evidence type="ECO:0000256" key="6">
    <source>
        <dbReference type="ARBA" id="ARBA00022833"/>
    </source>
</evidence>
<dbReference type="EC" id="6.1.1.16" evidence="2"/>
<evidence type="ECO:0000256" key="11">
    <source>
        <dbReference type="SAM" id="MobiDB-lite"/>
    </source>
</evidence>
<proteinExistence type="inferred from homology"/>
<dbReference type="GO" id="GO:0004817">
    <property type="term" value="F:cysteine-tRNA ligase activity"/>
    <property type="evidence" value="ECO:0007669"/>
    <property type="project" value="UniProtKB-EC"/>
</dbReference>
<dbReference type="SUPFAM" id="SSF47323">
    <property type="entry name" value="Anticodon-binding domain of a subclass of class I aminoacyl-tRNA synthetases"/>
    <property type="match status" value="1"/>
</dbReference>
<dbReference type="Gene3D" id="1.20.120.1910">
    <property type="entry name" value="Cysteine-tRNA ligase, C-terminal anti-codon recognition domain"/>
    <property type="match status" value="1"/>
</dbReference>
<dbReference type="InterPro" id="IPR015803">
    <property type="entry name" value="Cys-tRNA-ligase"/>
</dbReference>
<evidence type="ECO:0000256" key="7">
    <source>
        <dbReference type="ARBA" id="ARBA00022840"/>
    </source>
</evidence>
<reference evidence="13 14" key="1">
    <citation type="submission" date="2014-11" db="EMBL/GenBank/DDBJ databases">
        <authorList>
            <person name="Zhu J."/>
            <person name="Qi W."/>
            <person name="Song R."/>
        </authorList>
    </citation>
    <scope>NUCLEOTIDE SEQUENCE [LARGE SCALE GENOMIC DNA]</scope>
</reference>
<evidence type="ECO:0000256" key="10">
    <source>
        <dbReference type="ARBA" id="ARBA00031499"/>
    </source>
</evidence>
<dbReference type="InterPro" id="IPR009080">
    <property type="entry name" value="tRNAsynth_Ia_anticodon-bd"/>
</dbReference>
<feature type="compositionally biased region" description="Basic and acidic residues" evidence="11">
    <location>
        <begin position="577"/>
        <end position="595"/>
    </location>
</feature>
<evidence type="ECO:0000256" key="8">
    <source>
        <dbReference type="ARBA" id="ARBA00022917"/>
    </source>
</evidence>
<dbReference type="Pfam" id="PF01406">
    <property type="entry name" value="tRNA-synt_1e"/>
    <property type="match status" value="1"/>
</dbReference>